<dbReference type="RefSeq" id="WP_114451541.1">
    <property type="nucleotide sequence ID" value="NZ_QPJC01000001.1"/>
</dbReference>
<name>A0A368VYJ4_9ACTN</name>
<dbReference type="Proteomes" id="UP000253495">
    <property type="component" value="Unassembled WGS sequence"/>
</dbReference>
<dbReference type="InterPro" id="IPR011033">
    <property type="entry name" value="PRC_barrel-like_sf"/>
</dbReference>
<dbReference type="EMBL" id="QPJC01000001">
    <property type="protein sequence ID" value="RCW47057.1"/>
    <property type="molecule type" value="Genomic_DNA"/>
</dbReference>
<proteinExistence type="predicted"/>
<dbReference type="OrthoDB" id="3712018at2"/>
<dbReference type="SUPFAM" id="SSF50346">
    <property type="entry name" value="PRC-barrel domain"/>
    <property type="match status" value="1"/>
</dbReference>
<evidence type="ECO:0000313" key="1">
    <source>
        <dbReference type="EMBL" id="RCW47057.1"/>
    </source>
</evidence>
<evidence type="ECO:0008006" key="3">
    <source>
        <dbReference type="Google" id="ProtNLM"/>
    </source>
</evidence>
<gene>
    <name evidence="1" type="ORF">DFQ14_101401</name>
</gene>
<protein>
    <recommendedName>
        <fullName evidence="3">PRC-barrel domain protein</fullName>
    </recommendedName>
</protein>
<reference evidence="1 2" key="1">
    <citation type="submission" date="2018-07" db="EMBL/GenBank/DDBJ databases">
        <title>Genomic Encyclopedia of Type Strains, Phase III (KMG-III): the genomes of soil and plant-associated and newly described type strains.</title>
        <authorList>
            <person name="Whitman W."/>
        </authorList>
    </citation>
    <scope>NUCLEOTIDE SEQUENCE [LARGE SCALE GENOMIC DNA]</scope>
    <source>
        <strain evidence="1 2">CECT 8575</strain>
    </source>
</reference>
<sequence length="138" mass="15070">MVGQREALRLFGCGAFDPWGHRLGIVGQIFLDAETEQPAWIVVQSGLFGTNERFVPLEGAAFDGDTLTVAVHREAVRRAPHVPLDQGDLPLEEVQALYRHYGIEPGGGPAEIRDGESGTGSKYADSFLLRLRRRVAAT</sequence>
<accession>A0A368VYJ4</accession>
<evidence type="ECO:0000313" key="2">
    <source>
        <dbReference type="Proteomes" id="UP000253495"/>
    </source>
</evidence>
<keyword evidence="2" id="KW-1185">Reference proteome</keyword>
<organism evidence="1 2">
    <name type="scientific">Halopolyspora algeriensis</name>
    <dbReference type="NCBI Taxonomy" id="1500506"/>
    <lineage>
        <taxon>Bacteria</taxon>
        <taxon>Bacillati</taxon>
        <taxon>Actinomycetota</taxon>
        <taxon>Actinomycetes</taxon>
        <taxon>Actinomycetes incertae sedis</taxon>
        <taxon>Halopolyspora</taxon>
    </lineage>
</organism>
<comment type="caution">
    <text evidence="1">The sequence shown here is derived from an EMBL/GenBank/DDBJ whole genome shotgun (WGS) entry which is preliminary data.</text>
</comment>
<dbReference type="AlphaFoldDB" id="A0A368VYJ4"/>